<protein>
    <submittedName>
        <fullName evidence="1">NAD(P)-binding domain protein</fullName>
    </submittedName>
</protein>
<dbReference type="PANTHER" id="PTHR43647:SF4">
    <property type="entry name" value="KETOREDUCTASE (KR) DOMAIN-CONTAINING PROTEIN"/>
    <property type="match status" value="1"/>
</dbReference>
<dbReference type="Gene3D" id="3.40.50.720">
    <property type="entry name" value="NAD(P)-binding Rossmann-like Domain"/>
    <property type="match status" value="1"/>
</dbReference>
<dbReference type="GO" id="GO:0005741">
    <property type="term" value="C:mitochondrial outer membrane"/>
    <property type="evidence" value="ECO:0007669"/>
    <property type="project" value="TreeGrafter"/>
</dbReference>
<organism evidence="1 2">
    <name type="scientific">Moelleriella libera RCEF 2490</name>
    <dbReference type="NCBI Taxonomy" id="1081109"/>
    <lineage>
        <taxon>Eukaryota</taxon>
        <taxon>Fungi</taxon>
        <taxon>Dikarya</taxon>
        <taxon>Ascomycota</taxon>
        <taxon>Pezizomycotina</taxon>
        <taxon>Sordariomycetes</taxon>
        <taxon>Hypocreomycetidae</taxon>
        <taxon>Hypocreales</taxon>
        <taxon>Clavicipitaceae</taxon>
        <taxon>Moelleriella</taxon>
    </lineage>
</organism>
<dbReference type="EMBL" id="AZGY01000001">
    <property type="protein sequence ID" value="OAA33596.1"/>
    <property type="molecule type" value="Genomic_DNA"/>
</dbReference>
<dbReference type="OrthoDB" id="191139at2759"/>
<evidence type="ECO:0000313" key="1">
    <source>
        <dbReference type="EMBL" id="OAA33596.1"/>
    </source>
</evidence>
<dbReference type="InterPro" id="IPR051593">
    <property type="entry name" value="Ergosterol_Biosynth_ERG27"/>
</dbReference>
<dbReference type="GO" id="GO:0005789">
    <property type="term" value="C:endoplasmic reticulum membrane"/>
    <property type="evidence" value="ECO:0007669"/>
    <property type="project" value="TreeGrafter"/>
</dbReference>
<dbReference type="AlphaFoldDB" id="A0A166VF67"/>
<name>A0A166VF67_9HYPO</name>
<dbReference type="GO" id="GO:0000253">
    <property type="term" value="F:3-beta-hydroxysteroid 3-dehydrogenase (NADP+) activity"/>
    <property type="evidence" value="ECO:0007669"/>
    <property type="project" value="TreeGrafter"/>
</dbReference>
<accession>A0A166VF67</accession>
<dbReference type="SUPFAM" id="SSF51735">
    <property type="entry name" value="NAD(P)-binding Rossmann-fold domains"/>
    <property type="match status" value="1"/>
</dbReference>
<dbReference type="PANTHER" id="PTHR43647">
    <property type="entry name" value="DEHYDROGENASE"/>
    <property type="match status" value="1"/>
</dbReference>
<sequence>MAVGIGTILITGANGSLAFHAIRYLLLNPTKYSLLLTVRNASEEDPNTEALHKLLDEHKAGSHASVRQLDHTNLALVHDFAHGIATEIANGELPPLVSIVCNAYHWNLCRPMELTPDGFEQSFQVIHLAHVALVLRLLGSFHPHKAGRIVLFSTDAIFPGKNALEKLPPAIPEELDLLAHPPPDRRKDDLAYGFRRYANAKLAVVMWMHALNRRLEKSPKLQHVTAVAVWPGSLSDSRALRTNTPAMIQCLSKIIIRPLRPLITLVDPTVRTSQDAGIDAARLATNEEMQNERGHLVLLQKEDGPPDSLDEQKQEKIWLESARWIGLATQDTTFESLFK</sequence>
<proteinExistence type="predicted"/>
<dbReference type="STRING" id="1081109.A0A166VF67"/>
<comment type="caution">
    <text evidence="1">The sequence shown here is derived from an EMBL/GenBank/DDBJ whole genome shotgun (WGS) entry which is preliminary data.</text>
</comment>
<evidence type="ECO:0000313" key="2">
    <source>
        <dbReference type="Proteomes" id="UP000078544"/>
    </source>
</evidence>
<dbReference type="GO" id="GO:0005811">
    <property type="term" value="C:lipid droplet"/>
    <property type="evidence" value="ECO:0007669"/>
    <property type="project" value="TreeGrafter"/>
</dbReference>
<dbReference type="Proteomes" id="UP000078544">
    <property type="component" value="Unassembled WGS sequence"/>
</dbReference>
<dbReference type="InterPro" id="IPR036291">
    <property type="entry name" value="NAD(P)-bd_dom_sf"/>
</dbReference>
<gene>
    <name evidence="1" type="ORF">AAL_01061</name>
</gene>
<keyword evidence="2" id="KW-1185">Reference proteome</keyword>
<reference evidence="1 2" key="1">
    <citation type="journal article" date="2016" name="Genome Biol. Evol.">
        <title>Divergent and convergent evolution of fungal pathogenicity.</title>
        <authorList>
            <person name="Shang Y."/>
            <person name="Xiao G."/>
            <person name="Zheng P."/>
            <person name="Cen K."/>
            <person name="Zhan S."/>
            <person name="Wang C."/>
        </authorList>
    </citation>
    <scope>NUCLEOTIDE SEQUENCE [LARGE SCALE GENOMIC DNA]</scope>
    <source>
        <strain evidence="1 2">RCEF 2490</strain>
    </source>
</reference>